<feature type="transmembrane region" description="Helical" evidence="1">
    <location>
        <begin position="12"/>
        <end position="30"/>
    </location>
</feature>
<reference evidence="3" key="1">
    <citation type="journal article" date="2021" name="Front. Microbiol.">
        <title>Comprehensive Comparative Genomics and Phenotyping of Methylobacterium Species.</title>
        <authorList>
            <person name="Alessa O."/>
            <person name="Ogura Y."/>
            <person name="Fujitani Y."/>
            <person name="Takami H."/>
            <person name="Hayashi T."/>
            <person name="Sahin N."/>
            <person name="Tani A."/>
        </authorList>
    </citation>
    <scope>NUCLEOTIDE SEQUENCE</scope>
    <source>
        <strain evidence="3">LMG 23639</strain>
    </source>
</reference>
<name>A0ABQ4STC3_9HYPH</name>
<dbReference type="Proteomes" id="UP001055102">
    <property type="component" value="Unassembled WGS sequence"/>
</dbReference>
<dbReference type="InterPro" id="IPR000620">
    <property type="entry name" value="EamA_dom"/>
</dbReference>
<gene>
    <name evidence="3" type="primary">rhtA</name>
    <name evidence="3" type="ORF">AOPFMNJM_1653</name>
</gene>
<feature type="domain" description="EamA" evidence="2">
    <location>
        <begin position="150"/>
        <end position="280"/>
    </location>
</feature>
<reference evidence="3" key="2">
    <citation type="submission" date="2021-08" db="EMBL/GenBank/DDBJ databases">
        <authorList>
            <person name="Tani A."/>
            <person name="Ola A."/>
            <person name="Ogura Y."/>
            <person name="Katsura K."/>
            <person name="Hayashi T."/>
        </authorList>
    </citation>
    <scope>NUCLEOTIDE SEQUENCE</scope>
    <source>
        <strain evidence="3">LMG 23639</strain>
    </source>
</reference>
<organism evidence="3 4">
    <name type="scientific">Methylobacterium jeotgali</name>
    <dbReference type="NCBI Taxonomy" id="381630"/>
    <lineage>
        <taxon>Bacteria</taxon>
        <taxon>Pseudomonadati</taxon>
        <taxon>Pseudomonadota</taxon>
        <taxon>Alphaproteobacteria</taxon>
        <taxon>Hyphomicrobiales</taxon>
        <taxon>Methylobacteriaceae</taxon>
        <taxon>Methylobacterium</taxon>
    </lineage>
</organism>
<sequence>MKPGPAGAPPSALLPVAALVAGMVSIQAGASLAKSLFPLVGATGVTALRVGFSALILAAIWRPWRRSATLRDIGAIALYGAALGAMNLLFYLSLRTIPLGIAVAVEFVGPLGLAIAASRRAADFAFIGLAVLGLGLLLPLDGGTALDPAGIALALAAGLCWALYILFGQRAARIDGGLAVSLGMSVAALVTLPFGLVQAGQALLSPAVLALGLAVAVLSSALPYSLEMFALGRLDRQVFSVLMSLEPAVAALCALTLLGERLTALQWLAIGCVVTASAGIAGRSRRHAA</sequence>
<evidence type="ECO:0000256" key="1">
    <source>
        <dbReference type="SAM" id="Phobius"/>
    </source>
</evidence>
<feature type="transmembrane region" description="Helical" evidence="1">
    <location>
        <begin position="36"/>
        <end position="61"/>
    </location>
</feature>
<keyword evidence="1" id="KW-0812">Transmembrane</keyword>
<protein>
    <submittedName>
        <fullName evidence="3">Threonine/homoserine exporter RhtA</fullName>
    </submittedName>
</protein>
<feature type="transmembrane region" description="Helical" evidence="1">
    <location>
        <begin position="124"/>
        <end position="140"/>
    </location>
</feature>
<feature type="transmembrane region" description="Helical" evidence="1">
    <location>
        <begin position="146"/>
        <end position="166"/>
    </location>
</feature>
<keyword evidence="1" id="KW-1133">Transmembrane helix</keyword>
<dbReference type="Pfam" id="PF00892">
    <property type="entry name" value="EamA"/>
    <property type="match status" value="1"/>
</dbReference>
<evidence type="ECO:0000259" key="2">
    <source>
        <dbReference type="Pfam" id="PF00892"/>
    </source>
</evidence>
<accession>A0ABQ4STC3</accession>
<feature type="transmembrane region" description="Helical" evidence="1">
    <location>
        <begin position="264"/>
        <end position="282"/>
    </location>
</feature>
<feature type="transmembrane region" description="Helical" evidence="1">
    <location>
        <begin position="203"/>
        <end position="226"/>
    </location>
</feature>
<keyword evidence="4" id="KW-1185">Reference proteome</keyword>
<feature type="transmembrane region" description="Helical" evidence="1">
    <location>
        <begin position="73"/>
        <end position="91"/>
    </location>
</feature>
<dbReference type="SUPFAM" id="SSF103481">
    <property type="entry name" value="Multidrug resistance efflux transporter EmrE"/>
    <property type="match status" value="1"/>
</dbReference>
<evidence type="ECO:0000313" key="4">
    <source>
        <dbReference type="Proteomes" id="UP001055102"/>
    </source>
</evidence>
<proteinExistence type="predicted"/>
<keyword evidence="1" id="KW-0472">Membrane</keyword>
<evidence type="ECO:0000313" key="3">
    <source>
        <dbReference type="EMBL" id="GJE06337.1"/>
    </source>
</evidence>
<feature type="transmembrane region" description="Helical" evidence="1">
    <location>
        <begin position="178"/>
        <end position="197"/>
    </location>
</feature>
<comment type="caution">
    <text evidence="3">The sequence shown here is derived from an EMBL/GenBank/DDBJ whole genome shotgun (WGS) entry which is preliminary data.</text>
</comment>
<dbReference type="EMBL" id="BPQR01000027">
    <property type="protein sequence ID" value="GJE06337.1"/>
    <property type="molecule type" value="Genomic_DNA"/>
</dbReference>
<feature type="transmembrane region" description="Helical" evidence="1">
    <location>
        <begin position="238"/>
        <end position="258"/>
    </location>
</feature>
<feature type="transmembrane region" description="Helical" evidence="1">
    <location>
        <begin position="97"/>
        <end position="117"/>
    </location>
</feature>
<dbReference type="InterPro" id="IPR037185">
    <property type="entry name" value="EmrE-like"/>
</dbReference>